<dbReference type="InterPro" id="IPR013762">
    <property type="entry name" value="Integrase-like_cat_sf"/>
</dbReference>
<dbReference type="PROSITE" id="PS51898">
    <property type="entry name" value="TYR_RECOMBINASE"/>
    <property type="match status" value="1"/>
</dbReference>
<sequence>MEFSRVKEILSELPLAVQDEEYTDNTLYDYKYVLASNASRGSVLPVSASLKAPASLDGSAELTHQKNKPTSQSKDNQTKREPQPVVNNVPDKWHIETVFKAYKHEKLTLNSLNSDKALLLAEIDSALQRCRVLHELIGIDDVRLATRERAIEAAFLLKSLPTDPLKTKHKALFEGKGRQKWASINETLEEPLPTLAQRTANGYTGAASSIYQWAEKHYDKSIGNPWSGLIKKRKKGQKKEEQRLPMTESDLASVFSHKVFSQAKVGVNTRSKVPCPYQYWLPLLTLYCALRGNEGAQLYRDDIKEEFGVPYIEVHAERDDQFVKNDPSIRKVPIHSRLIELGFLDYVALFEPDERLFPELPLHQKDHYFRNAGDWFTRTFKATYEEHAEKKCFYSLRHNAVGYFKEQIGENHPIIKALVGHTNGSVTFDTYGKRVALQKLKEQVEQLHFPGVPDNITPFFEGNYLQYQKVHRQKYQAMKLRE</sequence>
<protein>
    <recommendedName>
        <fullName evidence="3">Tyr recombinase domain-containing protein</fullName>
    </recommendedName>
</protein>
<evidence type="ECO:0000256" key="1">
    <source>
        <dbReference type="ARBA" id="ARBA00023172"/>
    </source>
</evidence>
<gene>
    <name evidence="4" type="ORF">VCO01S_03600</name>
</gene>
<keyword evidence="5" id="KW-1185">Reference proteome</keyword>
<dbReference type="CDD" id="cd01184">
    <property type="entry name" value="INT_C_like_1"/>
    <property type="match status" value="1"/>
</dbReference>
<dbReference type="GO" id="GO:0015074">
    <property type="term" value="P:DNA integration"/>
    <property type="evidence" value="ECO:0007669"/>
    <property type="project" value="InterPro"/>
</dbReference>
<proteinExistence type="predicted"/>
<reference evidence="4 5" key="1">
    <citation type="submission" date="2019-06" db="EMBL/GenBank/DDBJ databases">
        <title>Whole genome shotgun sequence of Vibrio comitans NBRC 102076.</title>
        <authorList>
            <person name="Hosoyama A."/>
            <person name="Uohara A."/>
            <person name="Ohji S."/>
            <person name="Ichikawa N."/>
        </authorList>
    </citation>
    <scope>NUCLEOTIDE SEQUENCE [LARGE SCALE GENOMIC DNA]</scope>
    <source>
        <strain evidence="4 5">NBRC 102076</strain>
    </source>
</reference>
<comment type="caution">
    <text evidence="4">The sequence shown here is derived from an EMBL/GenBank/DDBJ whole genome shotgun (WGS) entry which is preliminary data.</text>
</comment>
<accession>A0A4Y3IIC4</accession>
<dbReference type="GO" id="GO:0006310">
    <property type="term" value="P:DNA recombination"/>
    <property type="evidence" value="ECO:0007669"/>
    <property type="project" value="UniProtKB-KW"/>
</dbReference>
<dbReference type="InterPro" id="IPR011010">
    <property type="entry name" value="DNA_brk_join_enz"/>
</dbReference>
<organism evidence="4 5">
    <name type="scientific">Vibrio comitans NBRC 102076</name>
    <dbReference type="NCBI Taxonomy" id="1219078"/>
    <lineage>
        <taxon>Bacteria</taxon>
        <taxon>Pseudomonadati</taxon>
        <taxon>Pseudomonadota</taxon>
        <taxon>Gammaproteobacteria</taxon>
        <taxon>Vibrionales</taxon>
        <taxon>Vibrionaceae</taxon>
        <taxon>Vibrio</taxon>
    </lineage>
</organism>
<evidence type="ECO:0000313" key="4">
    <source>
        <dbReference type="EMBL" id="GEA59167.1"/>
    </source>
</evidence>
<dbReference type="InterPro" id="IPR002104">
    <property type="entry name" value="Integrase_catalytic"/>
</dbReference>
<evidence type="ECO:0000259" key="3">
    <source>
        <dbReference type="PROSITE" id="PS51898"/>
    </source>
</evidence>
<dbReference type="GO" id="GO:0003677">
    <property type="term" value="F:DNA binding"/>
    <property type="evidence" value="ECO:0007669"/>
    <property type="project" value="InterPro"/>
</dbReference>
<dbReference type="AlphaFoldDB" id="A0A4Y3IIC4"/>
<keyword evidence="1" id="KW-0233">DNA recombination</keyword>
<dbReference type="Proteomes" id="UP000318242">
    <property type="component" value="Unassembled WGS sequence"/>
</dbReference>
<name>A0A4Y3IIC4_9VIBR</name>
<evidence type="ECO:0000313" key="5">
    <source>
        <dbReference type="Proteomes" id="UP000318242"/>
    </source>
</evidence>
<dbReference type="EMBL" id="BJLH01000001">
    <property type="protein sequence ID" value="GEA59167.1"/>
    <property type="molecule type" value="Genomic_DNA"/>
</dbReference>
<feature type="domain" description="Tyr recombinase" evidence="3">
    <location>
        <begin position="241"/>
        <end position="445"/>
    </location>
</feature>
<evidence type="ECO:0000256" key="2">
    <source>
        <dbReference type="SAM" id="MobiDB-lite"/>
    </source>
</evidence>
<feature type="region of interest" description="Disordered" evidence="2">
    <location>
        <begin position="57"/>
        <end position="87"/>
    </location>
</feature>
<dbReference type="SUPFAM" id="SSF56349">
    <property type="entry name" value="DNA breaking-rejoining enzymes"/>
    <property type="match status" value="1"/>
</dbReference>
<dbReference type="Gene3D" id="1.10.443.10">
    <property type="entry name" value="Intergrase catalytic core"/>
    <property type="match status" value="1"/>
</dbReference>